<protein>
    <submittedName>
        <fullName evidence="2">Uncharacterized protein</fullName>
    </submittedName>
</protein>
<reference evidence="2 3" key="1">
    <citation type="submission" date="2015-10" db="EMBL/GenBank/DDBJ databases">
        <title>Metagenome-Assembled Genomes uncover a global brackish microbiome.</title>
        <authorList>
            <person name="Hugerth L.W."/>
            <person name="Larsson J."/>
            <person name="Alneberg J."/>
            <person name="Lindh M.V."/>
            <person name="Legrand C."/>
            <person name="Pinhassi J."/>
            <person name="Andersson A.F."/>
        </authorList>
    </citation>
    <scope>NUCLEOTIDE SEQUENCE [LARGE SCALE GENOMIC DNA]</scope>
    <source>
        <strain evidence="2">BACL18 MAG-120507-bin52</strain>
    </source>
</reference>
<dbReference type="AlphaFoldDB" id="A0A0R2RJS0"/>
<feature type="compositionally biased region" description="Basic and acidic residues" evidence="1">
    <location>
        <begin position="54"/>
        <end position="74"/>
    </location>
</feature>
<gene>
    <name evidence="2" type="ORF">ABR82_00235</name>
</gene>
<comment type="caution">
    <text evidence="2">The sequence shown here is derived from an EMBL/GenBank/DDBJ whole genome shotgun (WGS) entry which is preliminary data.</text>
</comment>
<accession>A0A0R2RJS0</accession>
<feature type="compositionally biased region" description="Gly residues" evidence="1">
    <location>
        <begin position="84"/>
        <end position="100"/>
    </location>
</feature>
<name>A0A0R2RJS0_9BACT</name>
<proteinExistence type="predicted"/>
<organism evidence="2 3">
    <name type="scientific">Verrucomicrobia subdivision 6 bacterium BACL9 MAG-120507-bin52</name>
    <dbReference type="NCBI Taxonomy" id="1655590"/>
    <lineage>
        <taxon>Bacteria</taxon>
        <taxon>Pseudomonadati</taxon>
        <taxon>Verrucomicrobiota</taxon>
        <taxon>Verrucomicrobiia</taxon>
        <taxon>Verrucomicrobiales</taxon>
        <taxon>Verrucomicrobia subdivision 6</taxon>
    </lineage>
</organism>
<feature type="compositionally biased region" description="Gly residues" evidence="1">
    <location>
        <begin position="20"/>
        <end position="31"/>
    </location>
</feature>
<evidence type="ECO:0000313" key="3">
    <source>
        <dbReference type="Proteomes" id="UP000051269"/>
    </source>
</evidence>
<dbReference type="EMBL" id="LIBO01000014">
    <property type="protein sequence ID" value="KRO63007.1"/>
    <property type="molecule type" value="Genomic_DNA"/>
</dbReference>
<feature type="region of interest" description="Disordered" evidence="1">
    <location>
        <begin position="1"/>
        <end position="100"/>
    </location>
</feature>
<sequence>MGDGEGLAGAEEVEGATNFGVGGGEAGGGEEGGVDLASAAGGEEGSGGGVAELAEEREVTGGEGGGGDKERGNEARGSSYFPGKVGGSGRGVGSDGEGEGGICGGGGIGGNAQTTECWHRFLEQFGLVDPKVEGRHQTRLA</sequence>
<evidence type="ECO:0000313" key="2">
    <source>
        <dbReference type="EMBL" id="KRO63007.1"/>
    </source>
</evidence>
<dbReference type="Proteomes" id="UP000051269">
    <property type="component" value="Unassembled WGS sequence"/>
</dbReference>
<evidence type="ECO:0000256" key="1">
    <source>
        <dbReference type="SAM" id="MobiDB-lite"/>
    </source>
</evidence>